<comment type="similarity">
    <text evidence="2">Belongs to the DsbD family.</text>
</comment>
<dbReference type="EMBL" id="CAEZUP010000006">
    <property type="protein sequence ID" value="CAB4599119.1"/>
    <property type="molecule type" value="Genomic_DNA"/>
</dbReference>
<gene>
    <name evidence="8" type="ORF">UFOPK1835_00260</name>
</gene>
<dbReference type="InterPro" id="IPR003834">
    <property type="entry name" value="Cyt_c_assmbl_TM_dom"/>
</dbReference>
<keyword evidence="3 6" id="KW-0812">Transmembrane</keyword>
<feature type="transmembrane region" description="Helical" evidence="6">
    <location>
        <begin position="262"/>
        <end position="280"/>
    </location>
</feature>
<name>A0A6J6GGX3_9ZZZZ</name>
<accession>A0A6J6GGX3</accession>
<evidence type="ECO:0000256" key="6">
    <source>
        <dbReference type="SAM" id="Phobius"/>
    </source>
</evidence>
<dbReference type="PANTHER" id="PTHR31272:SF4">
    <property type="entry name" value="CYTOCHROME C-TYPE BIOGENESIS PROTEIN HI_1454-RELATED"/>
    <property type="match status" value="1"/>
</dbReference>
<reference evidence="8" key="1">
    <citation type="submission" date="2020-05" db="EMBL/GenBank/DDBJ databases">
        <authorList>
            <person name="Chiriac C."/>
            <person name="Salcher M."/>
            <person name="Ghai R."/>
            <person name="Kavagutti S V."/>
        </authorList>
    </citation>
    <scope>NUCLEOTIDE SEQUENCE</scope>
</reference>
<feature type="transmembrane region" description="Helical" evidence="6">
    <location>
        <begin position="200"/>
        <end position="224"/>
    </location>
</feature>
<feature type="transmembrane region" description="Helical" evidence="6">
    <location>
        <begin position="86"/>
        <end position="105"/>
    </location>
</feature>
<evidence type="ECO:0000259" key="7">
    <source>
        <dbReference type="Pfam" id="PF02683"/>
    </source>
</evidence>
<protein>
    <submittedName>
        <fullName evidence="8">Unannotated protein</fullName>
    </submittedName>
</protein>
<keyword evidence="4 6" id="KW-1133">Transmembrane helix</keyword>
<feature type="transmembrane region" description="Helical" evidence="6">
    <location>
        <begin position="126"/>
        <end position="148"/>
    </location>
</feature>
<comment type="subcellular location">
    <subcellularLocation>
        <location evidence="1">Membrane</location>
        <topology evidence="1">Multi-pass membrane protein</topology>
    </subcellularLocation>
</comment>
<sequence length="287" mass="30248">MNGSLAYAFGVGMVATFNPCGFAMLPAYLSYFLGLEGTRGTDDADPGAGILRALAVGASMTAGFLVVFGLLGLVLEPVINSVSQKLPWVTIILGVVLIVLGVLLLMGRSITIAIPKIGRGPESRELGSVFVFGASYALVSLSCTLSLFTAAISTSVESDNFLAGFGAFLAYGLGMGLVLMVLTLAIALARQSLVRSMRRVLPYINPVSGILLILAGLYVVYYGWYELRVFTGTTSGGGIAQWAFDINARISEWINDVGPTRLGLLLALVIALTVLIALALKARTEDR</sequence>
<evidence type="ECO:0000256" key="2">
    <source>
        <dbReference type="ARBA" id="ARBA00006143"/>
    </source>
</evidence>
<feature type="transmembrane region" description="Helical" evidence="6">
    <location>
        <begin position="168"/>
        <end position="188"/>
    </location>
</feature>
<dbReference type="GO" id="GO:0017004">
    <property type="term" value="P:cytochrome complex assembly"/>
    <property type="evidence" value="ECO:0007669"/>
    <property type="project" value="InterPro"/>
</dbReference>
<organism evidence="8">
    <name type="scientific">freshwater metagenome</name>
    <dbReference type="NCBI Taxonomy" id="449393"/>
    <lineage>
        <taxon>unclassified sequences</taxon>
        <taxon>metagenomes</taxon>
        <taxon>ecological metagenomes</taxon>
    </lineage>
</organism>
<evidence type="ECO:0000256" key="4">
    <source>
        <dbReference type="ARBA" id="ARBA00022989"/>
    </source>
</evidence>
<dbReference type="Pfam" id="PF02683">
    <property type="entry name" value="DsbD_TM"/>
    <property type="match status" value="1"/>
</dbReference>
<evidence type="ECO:0000256" key="1">
    <source>
        <dbReference type="ARBA" id="ARBA00004141"/>
    </source>
</evidence>
<dbReference type="InterPro" id="IPR051790">
    <property type="entry name" value="Cytochrome_c-biogenesis_DsbD"/>
</dbReference>
<evidence type="ECO:0000256" key="5">
    <source>
        <dbReference type="ARBA" id="ARBA00023136"/>
    </source>
</evidence>
<proteinExistence type="inferred from homology"/>
<evidence type="ECO:0000256" key="3">
    <source>
        <dbReference type="ARBA" id="ARBA00022692"/>
    </source>
</evidence>
<evidence type="ECO:0000313" key="8">
    <source>
        <dbReference type="EMBL" id="CAB4599119.1"/>
    </source>
</evidence>
<feature type="domain" description="Cytochrome C biogenesis protein transmembrane" evidence="7">
    <location>
        <begin position="5"/>
        <end position="186"/>
    </location>
</feature>
<dbReference type="AlphaFoldDB" id="A0A6J6GGX3"/>
<dbReference type="PANTHER" id="PTHR31272">
    <property type="entry name" value="CYTOCHROME C-TYPE BIOGENESIS PROTEIN HI_1454-RELATED"/>
    <property type="match status" value="1"/>
</dbReference>
<keyword evidence="5 6" id="KW-0472">Membrane</keyword>
<feature type="transmembrane region" description="Helical" evidence="6">
    <location>
        <begin position="6"/>
        <end position="29"/>
    </location>
</feature>
<feature type="transmembrane region" description="Helical" evidence="6">
    <location>
        <begin position="50"/>
        <end position="74"/>
    </location>
</feature>
<dbReference type="GO" id="GO:0016020">
    <property type="term" value="C:membrane"/>
    <property type="evidence" value="ECO:0007669"/>
    <property type="project" value="UniProtKB-SubCell"/>
</dbReference>